<dbReference type="SUPFAM" id="SSF55455">
    <property type="entry name" value="SRF-like"/>
    <property type="match status" value="1"/>
</dbReference>
<keyword evidence="5" id="KW-0539">Nucleus</keyword>
<dbReference type="SMART" id="SM00432">
    <property type="entry name" value="MADS"/>
    <property type="match status" value="1"/>
</dbReference>
<keyword evidence="7" id="KW-0808">Transferase</keyword>
<keyword evidence="7" id="KW-0418">Kinase</keyword>
<dbReference type="Gene3D" id="3.40.1810.10">
    <property type="entry name" value="Transcription factor, MADS-box"/>
    <property type="match status" value="1"/>
</dbReference>
<keyword evidence="8" id="KW-1185">Reference proteome</keyword>
<keyword evidence="3" id="KW-0238">DNA-binding</keyword>
<keyword evidence="4" id="KW-0804">Transcription</keyword>
<feature type="domain" description="MADS-box" evidence="6">
    <location>
        <begin position="1"/>
        <end position="35"/>
    </location>
</feature>
<name>A0AAX6FVY8_IRIPA</name>
<keyword evidence="2" id="KW-0805">Transcription regulation</keyword>
<dbReference type="PRINTS" id="PR00404">
    <property type="entry name" value="MADSDOMAIN"/>
</dbReference>
<accession>A0AAX6FVY8</accession>
<reference evidence="7" key="1">
    <citation type="journal article" date="2023" name="GigaByte">
        <title>Genome assembly of the bearded iris, Iris pallida Lam.</title>
        <authorList>
            <person name="Bruccoleri R.E."/>
            <person name="Oakeley E.J."/>
            <person name="Faust A.M.E."/>
            <person name="Altorfer M."/>
            <person name="Dessus-Babus S."/>
            <person name="Burckhardt D."/>
            <person name="Oertli M."/>
            <person name="Naumann U."/>
            <person name="Petersen F."/>
            <person name="Wong J."/>
        </authorList>
    </citation>
    <scope>NUCLEOTIDE SEQUENCE</scope>
    <source>
        <strain evidence="7">GSM-AAB239-AS_SAM_17_03QT</strain>
    </source>
</reference>
<dbReference type="GO" id="GO:0046983">
    <property type="term" value="F:protein dimerization activity"/>
    <property type="evidence" value="ECO:0007669"/>
    <property type="project" value="InterPro"/>
</dbReference>
<dbReference type="Pfam" id="PF00319">
    <property type="entry name" value="SRF-TF"/>
    <property type="match status" value="1"/>
</dbReference>
<evidence type="ECO:0000313" key="8">
    <source>
        <dbReference type="Proteomes" id="UP001140949"/>
    </source>
</evidence>
<dbReference type="GO" id="GO:0016301">
    <property type="term" value="F:kinase activity"/>
    <property type="evidence" value="ECO:0007669"/>
    <property type="project" value="UniProtKB-KW"/>
</dbReference>
<evidence type="ECO:0000256" key="1">
    <source>
        <dbReference type="ARBA" id="ARBA00004123"/>
    </source>
</evidence>
<dbReference type="GO" id="GO:0005634">
    <property type="term" value="C:nucleus"/>
    <property type="evidence" value="ECO:0007669"/>
    <property type="project" value="UniProtKB-SubCell"/>
</dbReference>
<evidence type="ECO:0000256" key="5">
    <source>
        <dbReference type="ARBA" id="ARBA00023242"/>
    </source>
</evidence>
<dbReference type="GO" id="GO:0003677">
    <property type="term" value="F:DNA binding"/>
    <property type="evidence" value="ECO:0007669"/>
    <property type="project" value="UniProtKB-KW"/>
</dbReference>
<evidence type="ECO:0000313" key="7">
    <source>
        <dbReference type="EMBL" id="KAJ6820447.1"/>
    </source>
</evidence>
<reference evidence="7" key="2">
    <citation type="submission" date="2023-04" db="EMBL/GenBank/DDBJ databases">
        <authorList>
            <person name="Bruccoleri R.E."/>
            <person name="Oakeley E.J."/>
            <person name="Faust A.-M."/>
            <person name="Dessus-Babus S."/>
            <person name="Altorfer M."/>
            <person name="Burckhardt D."/>
            <person name="Oertli M."/>
            <person name="Naumann U."/>
            <person name="Petersen F."/>
            <person name="Wong J."/>
        </authorList>
    </citation>
    <scope>NUCLEOTIDE SEQUENCE</scope>
    <source>
        <strain evidence="7">GSM-AAB239-AS_SAM_17_03QT</strain>
        <tissue evidence="7">Leaf</tissue>
    </source>
</reference>
<dbReference type="AlphaFoldDB" id="A0AAX6FVY8"/>
<dbReference type="InterPro" id="IPR002100">
    <property type="entry name" value="TF_MADSbox"/>
</dbReference>
<comment type="caution">
    <text evidence="7">The sequence shown here is derived from an EMBL/GenBank/DDBJ whole genome shotgun (WGS) entry which is preliminary data.</text>
</comment>
<comment type="subcellular location">
    <subcellularLocation>
        <location evidence="1">Nucleus</location>
    </subcellularLocation>
</comment>
<evidence type="ECO:0000256" key="2">
    <source>
        <dbReference type="ARBA" id="ARBA00023015"/>
    </source>
</evidence>
<evidence type="ECO:0000259" key="6">
    <source>
        <dbReference type="PROSITE" id="PS50066"/>
    </source>
</evidence>
<evidence type="ECO:0000256" key="4">
    <source>
        <dbReference type="ARBA" id="ARBA00023163"/>
    </source>
</evidence>
<dbReference type="Proteomes" id="UP001140949">
    <property type="component" value="Unassembled WGS sequence"/>
</dbReference>
<organism evidence="7 8">
    <name type="scientific">Iris pallida</name>
    <name type="common">Sweet iris</name>
    <dbReference type="NCBI Taxonomy" id="29817"/>
    <lineage>
        <taxon>Eukaryota</taxon>
        <taxon>Viridiplantae</taxon>
        <taxon>Streptophyta</taxon>
        <taxon>Embryophyta</taxon>
        <taxon>Tracheophyta</taxon>
        <taxon>Spermatophyta</taxon>
        <taxon>Magnoliopsida</taxon>
        <taxon>Liliopsida</taxon>
        <taxon>Asparagales</taxon>
        <taxon>Iridaceae</taxon>
        <taxon>Iridoideae</taxon>
        <taxon>Irideae</taxon>
        <taxon>Iris</taxon>
    </lineage>
</organism>
<sequence>MGRGRIKIRKTENATNMQVTYSKRRLGIMKKAKELLRRRGLHNHVLQHWQVCRVLQPFHCLVVRQLSLLGRDDSPFTRP</sequence>
<dbReference type="PROSITE" id="PS50066">
    <property type="entry name" value="MADS_BOX_2"/>
    <property type="match status" value="1"/>
</dbReference>
<proteinExistence type="predicted"/>
<gene>
    <name evidence="7" type="ORF">M6B38_397060</name>
</gene>
<dbReference type="EMBL" id="JANAVB010025598">
    <property type="protein sequence ID" value="KAJ6820447.1"/>
    <property type="molecule type" value="Genomic_DNA"/>
</dbReference>
<evidence type="ECO:0000256" key="3">
    <source>
        <dbReference type="ARBA" id="ARBA00023125"/>
    </source>
</evidence>
<dbReference type="InterPro" id="IPR036879">
    <property type="entry name" value="TF_MADSbox_sf"/>
</dbReference>
<protein>
    <submittedName>
        <fullName evidence="7">Histidine kinase 5</fullName>
    </submittedName>
</protein>